<reference evidence="1" key="1">
    <citation type="submission" date="2024-09" db="EMBL/GenBank/DDBJ databases">
        <title>Black Yeasts Isolated from many extreme environments.</title>
        <authorList>
            <person name="Coleine C."/>
            <person name="Stajich J.E."/>
            <person name="Selbmann L."/>
        </authorList>
    </citation>
    <scope>NUCLEOTIDE SEQUENCE</scope>
    <source>
        <strain evidence="1">CCFEE 5737</strain>
    </source>
</reference>
<name>A0ACC3D2A2_9PEZI</name>
<dbReference type="EMBL" id="JAWDJW010008324">
    <property type="protein sequence ID" value="KAK3060745.1"/>
    <property type="molecule type" value="Genomic_DNA"/>
</dbReference>
<gene>
    <name evidence="1" type="ORF">LTS18_007783</name>
</gene>
<organism evidence="1 2">
    <name type="scientific">Coniosporium uncinatum</name>
    <dbReference type="NCBI Taxonomy" id="93489"/>
    <lineage>
        <taxon>Eukaryota</taxon>
        <taxon>Fungi</taxon>
        <taxon>Dikarya</taxon>
        <taxon>Ascomycota</taxon>
        <taxon>Pezizomycotina</taxon>
        <taxon>Dothideomycetes</taxon>
        <taxon>Dothideomycetes incertae sedis</taxon>
        <taxon>Coniosporium</taxon>
    </lineage>
</organism>
<sequence length="365" mass="39142">MCVSLVLATFTAFIAIFLFPETVHESRKSKTTTSSDSHASVNDQETMKPKKLSWLSNLSASVSNIGLPNLSLLSLSIWFAAIAIKMVDWFALVQYPVIKLHWSFPQASNIVSMEGILLLIHFSLILPVLNRAAALWLGSSGAAHFTIMDVSSIFSAVGAISIGLACSSGAFVLSVVLYLFDEGMPTATQAYIVSVIDKASVARVMASLSVASIGGKLVASISFPTLLAAGLNLHQNVWIGLPFFSKFGDGVTISYKEPGLCETTPNVRSYSGYVHLPPGALADLNVNQSYPINTFFWFFEARNDPASAPLSIWMNGGPGSSSMLGLLVENGPCTINSDSNSTTLSPWSWNNDGEYYSEVGRGDSD</sequence>
<comment type="caution">
    <text evidence="1">The sequence shown here is derived from an EMBL/GenBank/DDBJ whole genome shotgun (WGS) entry which is preliminary data.</text>
</comment>
<proteinExistence type="predicted"/>
<dbReference type="Proteomes" id="UP001186974">
    <property type="component" value="Unassembled WGS sequence"/>
</dbReference>
<evidence type="ECO:0000313" key="1">
    <source>
        <dbReference type="EMBL" id="KAK3060745.1"/>
    </source>
</evidence>
<keyword evidence="2" id="KW-1185">Reference proteome</keyword>
<evidence type="ECO:0000313" key="2">
    <source>
        <dbReference type="Proteomes" id="UP001186974"/>
    </source>
</evidence>
<protein>
    <submittedName>
        <fullName evidence="1">Uncharacterized protein</fullName>
    </submittedName>
</protein>
<accession>A0ACC3D2A2</accession>